<feature type="region of interest" description="Disordered" evidence="1">
    <location>
        <begin position="257"/>
        <end position="276"/>
    </location>
</feature>
<dbReference type="AlphaFoldDB" id="A0AAN6XNT5"/>
<dbReference type="Proteomes" id="UP001303160">
    <property type="component" value="Unassembled WGS sequence"/>
</dbReference>
<feature type="compositionally biased region" description="Polar residues" evidence="1">
    <location>
        <begin position="263"/>
        <end position="272"/>
    </location>
</feature>
<reference evidence="2" key="2">
    <citation type="submission" date="2023-05" db="EMBL/GenBank/DDBJ databases">
        <authorList>
            <consortium name="Lawrence Berkeley National Laboratory"/>
            <person name="Steindorff A."/>
            <person name="Hensen N."/>
            <person name="Bonometti L."/>
            <person name="Westerberg I."/>
            <person name="Brannstrom I.O."/>
            <person name="Guillou S."/>
            <person name="Cros-Aarteil S."/>
            <person name="Calhoun S."/>
            <person name="Haridas S."/>
            <person name="Kuo A."/>
            <person name="Mondo S."/>
            <person name="Pangilinan J."/>
            <person name="Riley R."/>
            <person name="Labutti K."/>
            <person name="Andreopoulos B."/>
            <person name="Lipzen A."/>
            <person name="Chen C."/>
            <person name="Yanf M."/>
            <person name="Daum C."/>
            <person name="Ng V."/>
            <person name="Clum A."/>
            <person name="Ohm R."/>
            <person name="Martin F."/>
            <person name="Silar P."/>
            <person name="Natvig D."/>
            <person name="Lalanne C."/>
            <person name="Gautier V."/>
            <person name="Ament-Velasquez S.L."/>
            <person name="Kruys A."/>
            <person name="Hutchinson M.I."/>
            <person name="Powell A.J."/>
            <person name="Barry K."/>
            <person name="Miller A.N."/>
            <person name="Grigoriev I.V."/>
            <person name="Debuchy R."/>
            <person name="Gladieux P."/>
            <person name="Thoren M.H."/>
            <person name="Johannesson H."/>
        </authorList>
    </citation>
    <scope>NUCLEOTIDE SEQUENCE</scope>
    <source>
        <strain evidence="2">CBS 315.58</strain>
    </source>
</reference>
<organism evidence="2 3">
    <name type="scientific">Triangularia verruculosa</name>
    <dbReference type="NCBI Taxonomy" id="2587418"/>
    <lineage>
        <taxon>Eukaryota</taxon>
        <taxon>Fungi</taxon>
        <taxon>Dikarya</taxon>
        <taxon>Ascomycota</taxon>
        <taxon>Pezizomycotina</taxon>
        <taxon>Sordariomycetes</taxon>
        <taxon>Sordariomycetidae</taxon>
        <taxon>Sordariales</taxon>
        <taxon>Podosporaceae</taxon>
        <taxon>Triangularia</taxon>
    </lineage>
</organism>
<evidence type="ECO:0000313" key="2">
    <source>
        <dbReference type="EMBL" id="KAK4202996.1"/>
    </source>
</evidence>
<comment type="caution">
    <text evidence="2">The sequence shown here is derived from an EMBL/GenBank/DDBJ whole genome shotgun (WGS) entry which is preliminary data.</text>
</comment>
<accession>A0AAN6XNT5</accession>
<gene>
    <name evidence="2" type="ORF">QBC40DRAFT_346696</name>
</gene>
<feature type="region of interest" description="Disordered" evidence="1">
    <location>
        <begin position="30"/>
        <end position="62"/>
    </location>
</feature>
<evidence type="ECO:0000256" key="1">
    <source>
        <dbReference type="SAM" id="MobiDB-lite"/>
    </source>
</evidence>
<reference evidence="2" key="1">
    <citation type="journal article" date="2023" name="Mol. Phylogenet. Evol.">
        <title>Genome-scale phylogeny and comparative genomics of the fungal order Sordariales.</title>
        <authorList>
            <person name="Hensen N."/>
            <person name="Bonometti L."/>
            <person name="Westerberg I."/>
            <person name="Brannstrom I.O."/>
            <person name="Guillou S."/>
            <person name="Cros-Aarteil S."/>
            <person name="Calhoun S."/>
            <person name="Haridas S."/>
            <person name="Kuo A."/>
            <person name="Mondo S."/>
            <person name="Pangilinan J."/>
            <person name="Riley R."/>
            <person name="LaButti K."/>
            <person name="Andreopoulos B."/>
            <person name="Lipzen A."/>
            <person name="Chen C."/>
            <person name="Yan M."/>
            <person name="Daum C."/>
            <person name="Ng V."/>
            <person name="Clum A."/>
            <person name="Steindorff A."/>
            <person name="Ohm R.A."/>
            <person name="Martin F."/>
            <person name="Silar P."/>
            <person name="Natvig D.O."/>
            <person name="Lalanne C."/>
            <person name="Gautier V."/>
            <person name="Ament-Velasquez S.L."/>
            <person name="Kruys A."/>
            <person name="Hutchinson M.I."/>
            <person name="Powell A.J."/>
            <person name="Barry K."/>
            <person name="Miller A.N."/>
            <person name="Grigoriev I.V."/>
            <person name="Debuchy R."/>
            <person name="Gladieux P."/>
            <person name="Hiltunen Thoren M."/>
            <person name="Johannesson H."/>
        </authorList>
    </citation>
    <scope>NUCLEOTIDE SEQUENCE</scope>
    <source>
        <strain evidence="2">CBS 315.58</strain>
    </source>
</reference>
<keyword evidence="3" id="KW-1185">Reference proteome</keyword>
<sequence>MQVQIKISGTGSCTSSGNMVDKRIYRVPEAQAKERRTRAKSAEARAKGTEARAKGRQAAPKDWAGGTELRSVAGQRCKAYWVCYLSMVSDHNSAIQRVVGSPLLQKFAEPSASTVAAPGDRSSITRLACKGSLASGVCGKSVDNAYAVGEFPQEIVGSVKTRKASGWKRHRPGLDVGSDERFSRAIFNGDVKLSTPKVDRVELKERLRGMPRWSGRLAARTNRRSTSGISTQAAPASDLLRPSCLRGEARILDHLRSGPLRSRPNSNHTFQARSFYDTHLRGQSHLHT</sequence>
<name>A0AAN6XNT5_9PEZI</name>
<protein>
    <submittedName>
        <fullName evidence="2">Uncharacterized protein</fullName>
    </submittedName>
</protein>
<proteinExistence type="predicted"/>
<feature type="compositionally biased region" description="Basic and acidic residues" evidence="1">
    <location>
        <begin position="30"/>
        <end position="53"/>
    </location>
</feature>
<evidence type="ECO:0000313" key="3">
    <source>
        <dbReference type="Proteomes" id="UP001303160"/>
    </source>
</evidence>
<dbReference type="EMBL" id="MU863893">
    <property type="protein sequence ID" value="KAK4202996.1"/>
    <property type="molecule type" value="Genomic_DNA"/>
</dbReference>